<organism evidence="2">
    <name type="scientific">Ralstonia solanacearum</name>
    <name type="common">Pseudomonas solanacearum</name>
    <dbReference type="NCBI Taxonomy" id="305"/>
    <lineage>
        <taxon>Bacteria</taxon>
        <taxon>Pseudomonadati</taxon>
        <taxon>Pseudomonadota</taxon>
        <taxon>Betaproteobacteria</taxon>
        <taxon>Burkholderiales</taxon>
        <taxon>Burkholderiaceae</taxon>
        <taxon>Ralstonia</taxon>
        <taxon>Ralstonia solanacearum species complex</taxon>
    </lineage>
</organism>
<protein>
    <submittedName>
        <fullName evidence="2">Uncharacterized protein</fullName>
    </submittedName>
</protein>
<accession>A0A0S4VNG4</accession>
<dbReference type="EMBL" id="LN899825">
    <property type="protein sequence ID" value="CUV36134.1"/>
    <property type="molecule type" value="Genomic_DNA"/>
</dbReference>
<dbReference type="EMBL" id="LN899826">
    <property type="protein sequence ID" value="CUV39145.1"/>
    <property type="molecule type" value="Genomic_DNA"/>
</dbReference>
<evidence type="ECO:0000313" key="1">
    <source>
        <dbReference type="EMBL" id="CUV24493.1"/>
    </source>
</evidence>
<sequence>MPMKLEWLDSREIRVKSAAAQHFVRIDAVFLRFRPFFGVGTLFYVLAASPEGARPAAQHYTLAVILKNLDSLLAGFQAVFVEKGSGERASCALSV</sequence>
<gene>
    <name evidence="4" type="ORF">RD1301_v1_40022</name>
    <name evidence="1" type="ORF">RUN1744_v1_650069</name>
    <name evidence="2" type="ORF">TD1301_v1_1920003</name>
    <name evidence="3" type="ORF">TF3108_v1_230100</name>
</gene>
<dbReference type="EMBL" id="LN899822">
    <property type="protein sequence ID" value="CUV58831.1"/>
    <property type="molecule type" value="Genomic_DNA"/>
</dbReference>
<evidence type="ECO:0000313" key="2">
    <source>
        <dbReference type="EMBL" id="CUV36134.1"/>
    </source>
</evidence>
<name>A0A0S4VNG4_RALSL</name>
<proteinExistence type="predicted"/>
<dbReference type="AlphaFoldDB" id="A0A0S4VNG4"/>
<reference evidence="2" key="1">
    <citation type="submission" date="2015-10" db="EMBL/GenBank/DDBJ databases">
        <authorList>
            <person name="Gilbert D.G."/>
        </authorList>
    </citation>
    <scope>NUCLEOTIDE SEQUENCE</scope>
    <source>
        <strain evidence="2">Phyl III-seqv23</strain>
    </source>
</reference>
<evidence type="ECO:0000313" key="3">
    <source>
        <dbReference type="EMBL" id="CUV39145.1"/>
    </source>
</evidence>
<evidence type="ECO:0000313" key="4">
    <source>
        <dbReference type="EMBL" id="CUV58831.1"/>
    </source>
</evidence>
<dbReference type="EMBL" id="LN899823">
    <property type="protein sequence ID" value="CUV24493.1"/>
    <property type="molecule type" value="Genomic_DNA"/>
</dbReference>